<evidence type="ECO:0000313" key="6">
    <source>
        <dbReference type="EMBL" id="EKM58158.1"/>
    </source>
</evidence>
<proteinExistence type="inferred from homology"/>
<dbReference type="HOGENOM" id="CLU_006909_5_1_1"/>
<keyword evidence="4" id="KW-0521">NADP</keyword>
<dbReference type="GeneID" id="18915435"/>
<dbReference type="InterPro" id="IPR000960">
    <property type="entry name" value="Flavin_mOase"/>
</dbReference>
<dbReference type="InParanoid" id="K5W2P9"/>
<keyword evidence="2" id="KW-0285">Flavoprotein</keyword>
<sequence length="365" mass="41767">MAYPSYPFPPGTLLYPPASAVLQYLNDYATHFDLRKHIRVKTTVQNIDWDASLFQWRVRTTPTSSASEAFAKESFYDLVVVANGHYRIPFYPLTPGLRAWLESGKAVHAAWYRHAEYHGDTVLVVGRGPSGVDVADEMREVCKTLVHSFPEATREDREDGTLKLRGRIAEFLDPHEGRVRFEDGTEETGIDYSILATGYEHSLPFLPPHLLELALPPPIPPIPEKLYNSKFHIFPLAKQIFPLVTSFPLSRLAFLALPYRIIPFIFAEIQTRAALRAFTDPSSLDPAREAVDIVSRYEELRAQFGDNELAIARAWHKMEAEQFPYLDTLLQFVAGEHGNPAWKLPDWVLEIWHRKDTLRAQWKEL</sequence>
<name>K5W2P9_PHACS</name>
<dbReference type="PIRSF" id="PIRSF000332">
    <property type="entry name" value="FMO"/>
    <property type="match status" value="1"/>
</dbReference>
<evidence type="ECO:0000256" key="4">
    <source>
        <dbReference type="ARBA" id="ARBA00022857"/>
    </source>
</evidence>
<dbReference type="Gene3D" id="3.50.50.60">
    <property type="entry name" value="FAD/NAD(P)-binding domain"/>
    <property type="match status" value="2"/>
</dbReference>
<dbReference type="GO" id="GO:0050661">
    <property type="term" value="F:NADP binding"/>
    <property type="evidence" value="ECO:0007669"/>
    <property type="project" value="InterPro"/>
</dbReference>
<dbReference type="OrthoDB" id="66881at2759"/>
<dbReference type="InterPro" id="IPR050346">
    <property type="entry name" value="FMO-like"/>
</dbReference>
<protein>
    <recommendedName>
        <fullName evidence="8">FAD/NAD(P)-binding domain-containing protein</fullName>
    </recommendedName>
</protein>
<dbReference type="SUPFAM" id="SSF51905">
    <property type="entry name" value="FAD/NAD(P)-binding domain"/>
    <property type="match status" value="1"/>
</dbReference>
<dbReference type="GO" id="GO:0050660">
    <property type="term" value="F:flavin adenine dinucleotide binding"/>
    <property type="evidence" value="ECO:0007669"/>
    <property type="project" value="InterPro"/>
</dbReference>
<evidence type="ECO:0000256" key="5">
    <source>
        <dbReference type="ARBA" id="ARBA00023002"/>
    </source>
</evidence>
<keyword evidence="5" id="KW-0560">Oxidoreductase</keyword>
<dbReference type="PRINTS" id="PR00370">
    <property type="entry name" value="FMOXYGENASE"/>
</dbReference>
<evidence type="ECO:0000313" key="7">
    <source>
        <dbReference type="Proteomes" id="UP000008370"/>
    </source>
</evidence>
<evidence type="ECO:0000256" key="3">
    <source>
        <dbReference type="ARBA" id="ARBA00022827"/>
    </source>
</evidence>
<organism evidence="6 7">
    <name type="scientific">Phanerochaete carnosa (strain HHB-10118-sp)</name>
    <name type="common">White-rot fungus</name>
    <name type="synonym">Peniophora carnosa</name>
    <dbReference type="NCBI Taxonomy" id="650164"/>
    <lineage>
        <taxon>Eukaryota</taxon>
        <taxon>Fungi</taxon>
        <taxon>Dikarya</taxon>
        <taxon>Basidiomycota</taxon>
        <taxon>Agaricomycotina</taxon>
        <taxon>Agaricomycetes</taxon>
        <taxon>Polyporales</taxon>
        <taxon>Phanerochaetaceae</taxon>
        <taxon>Phanerochaete</taxon>
    </lineage>
</organism>
<evidence type="ECO:0008006" key="8">
    <source>
        <dbReference type="Google" id="ProtNLM"/>
    </source>
</evidence>
<dbReference type="KEGG" id="pco:PHACADRAFT_252244"/>
<dbReference type="PANTHER" id="PTHR23023">
    <property type="entry name" value="DIMETHYLANILINE MONOOXYGENASE"/>
    <property type="match status" value="1"/>
</dbReference>
<dbReference type="Proteomes" id="UP000008370">
    <property type="component" value="Unassembled WGS sequence"/>
</dbReference>
<gene>
    <name evidence="6" type="ORF">PHACADRAFT_252244</name>
</gene>
<dbReference type="Pfam" id="PF00743">
    <property type="entry name" value="FMO-like"/>
    <property type="match status" value="2"/>
</dbReference>
<accession>K5W2P9</accession>
<feature type="non-terminal residue" evidence="6">
    <location>
        <position position="365"/>
    </location>
</feature>
<keyword evidence="7" id="KW-1185">Reference proteome</keyword>
<dbReference type="InterPro" id="IPR020946">
    <property type="entry name" value="Flavin_mOase-like"/>
</dbReference>
<dbReference type="AlphaFoldDB" id="K5W2P9"/>
<keyword evidence="3" id="KW-0274">FAD</keyword>
<dbReference type="GO" id="GO:0004499">
    <property type="term" value="F:N,N-dimethylaniline monooxygenase activity"/>
    <property type="evidence" value="ECO:0007669"/>
    <property type="project" value="InterPro"/>
</dbReference>
<dbReference type="EMBL" id="JH930470">
    <property type="protein sequence ID" value="EKM58158.1"/>
    <property type="molecule type" value="Genomic_DNA"/>
</dbReference>
<comment type="similarity">
    <text evidence="1">Belongs to the FMO family.</text>
</comment>
<evidence type="ECO:0000256" key="2">
    <source>
        <dbReference type="ARBA" id="ARBA00022630"/>
    </source>
</evidence>
<evidence type="ECO:0000256" key="1">
    <source>
        <dbReference type="ARBA" id="ARBA00009183"/>
    </source>
</evidence>
<reference evidence="6 7" key="1">
    <citation type="journal article" date="2012" name="BMC Genomics">
        <title>Comparative genomics of the white-rot fungi, Phanerochaete carnosa and P. chrysosporium, to elucidate the genetic basis of the distinct wood types they colonize.</title>
        <authorList>
            <person name="Suzuki H."/>
            <person name="MacDonald J."/>
            <person name="Syed K."/>
            <person name="Salamov A."/>
            <person name="Hori C."/>
            <person name="Aerts A."/>
            <person name="Henrissat B."/>
            <person name="Wiebenga A."/>
            <person name="vanKuyk P.A."/>
            <person name="Barry K."/>
            <person name="Lindquist E."/>
            <person name="LaButti K."/>
            <person name="Lapidus A."/>
            <person name="Lucas S."/>
            <person name="Coutinho P."/>
            <person name="Gong Y."/>
            <person name="Samejima M."/>
            <person name="Mahadevan R."/>
            <person name="Abou-Zaid M."/>
            <person name="de Vries R.P."/>
            <person name="Igarashi K."/>
            <person name="Yadav J.S."/>
            <person name="Grigoriev I.V."/>
            <person name="Master E.R."/>
        </authorList>
    </citation>
    <scope>NUCLEOTIDE SEQUENCE [LARGE SCALE GENOMIC DNA]</scope>
    <source>
        <strain evidence="6 7">HHB-10118-sp</strain>
    </source>
</reference>
<dbReference type="InterPro" id="IPR036188">
    <property type="entry name" value="FAD/NAD-bd_sf"/>
</dbReference>
<dbReference type="RefSeq" id="XP_007393485.1">
    <property type="nucleotide sequence ID" value="XM_007393423.1"/>
</dbReference>